<accession>A0A176W460</accession>
<dbReference type="AlphaFoldDB" id="A0A176W460"/>
<proteinExistence type="predicted"/>
<sequence>MIPQVTAVVQVSYTLKYNVRLPRGPLWDDSPTKPPALWELGECKLNDSGAGSVTKITGGEEGGGGGIDAPAAAAAAGAAVLVASGVGSLRSQRLDSKGSPIFQSLRQEMAASLCHCLVEIGGKSVAPSSRISSSGVESAPLSVAFGKESSAVTLGTHSNGKSMDDVVDRSVRWRTNATAAAATFTLFSAAPGVLAAEVDFADSTTSHSVPGDSSLSIAIPIPDQGTWIFAQNGFLAPPPRGSVTGVASMRSQGGCPSWHPIQFEMVVPDGVHPKSFPRQGPQWPAMYIMEDESEVLLSEVVETSDPSIRYASILDALLRMADSSLTCFRL</sequence>
<evidence type="ECO:0000313" key="1">
    <source>
        <dbReference type="EMBL" id="OAE27789.1"/>
    </source>
</evidence>
<reference evidence="1" key="1">
    <citation type="submission" date="2016-03" db="EMBL/GenBank/DDBJ databases">
        <title>Mechanisms controlling the formation of the plant cell surface in tip-growing cells are functionally conserved among land plants.</title>
        <authorList>
            <person name="Honkanen S."/>
            <person name="Jones V.A."/>
            <person name="Morieri G."/>
            <person name="Champion C."/>
            <person name="Hetherington A.J."/>
            <person name="Kelly S."/>
            <person name="Saint-Marcoux D."/>
            <person name="Proust H."/>
            <person name="Prescott H."/>
            <person name="Dolan L."/>
        </authorList>
    </citation>
    <scope>NUCLEOTIDE SEQUENCE [LARGE SCALE GENOMIC DNA]</scope>
    <source>
        <tissue evidence="1">Whole gametophyte</tissue>
    </source>
</reference>
<name>A0A176W460_MARPO</name>
<dbReference type="Proteomes" id="UP000077202">
    <property type="component" value="Unassembled WGS sequence"/>
</dbReference>
<protein>
    <submittedName>
        <fullName evidence="1">Uncharacterized protein</fullName>
    </submittedName>
</protein>
<gene>
    <name evidence="1" type="ORF">AXG93_2167s1180</name>
</gene>
<organism evidence="1 2">
    <name type="scientific">Marchantia polymorpha subsp. ruderalis</name>
    <dbReference type="NCBI Taxonomy" id="1480154"/>
    <lineage>
        <taxon>Eukaryota</taxon>
        <taxon>Viridiplantae</taxon>
        <taxon>Streptophyta</taxon>
        <taxon>Embryophyta</taxon>
        <taxon>Marchantiophyta</taxon>
        <taxon>Marchantiopsida</taxon>
        <taxon>Marchantiidae</taxon>
        <taxon>Marchantiales</taxon>
        <taxon>Marchantiaceae</taxon>
        <taxon>Marchantia</taxon>
    </lineage>
</organism>
<evidence type="ECO:0000313" key="2">
    <source>
        <dbReference type="Proteomes" id="UP000077202"/>
    </source>
</evidence>
<comment type="caution">
    <text evidence="1">The sequence shown here is derived from an EMBL/GenBank/DDBJ whole genome shotgun (WGS) entry which is preliminary data.</text>
</comment>
<keyword evidence="2" id="KW-1185">Reference proteome</keyword>
<dbReference type="EMBL" id="LVLJ01001832">
    <property type="protein sequence ID" value="OAE27789.1"/>
    <property type="molecule type" value="Genomic_DNA"/>
</dbReference>